<evidence type="ECO:0000256" key="2">
    <source>
        <dbReference type="ARBA" id="ARBA00022840"/>
    </source>
</evidence>
<keyword evidence="2 4" id="KW-0067">ATP-binding</keyword>
<dbReference type="Pfam" id="PF00005">
    <property type="entry name" value="ABC_tran"/>
    <property type="match status" value="1"/>
</dbReference>
<dbReference type="InterPro" id="IPR017871">
    <property type="entry name" value="ABC_transporter-like_CS"/>
</dbReference>
<dbReference type="InterPro" id="IPR027417">
    <property type="entry name" value="P-loop_NTPase"/>
</dbReference>
<dbReference type="GO" id="GO:0140359">
    <property type="term" value="F:ABC-type transporter activity"/>
    <property type="evidence" value="ECO:0007669"/>
    <property type="project" value="InterPro"/>
</dbReference>
<dbReference type="GO" id="GO:0015098">
    <property type="term" value="F:molybdate ion transmembrane transporter activity"/>
    <property type="evidence" value="ECO:0007669"/>
    <property type="project" value="InterPro"/>
</dbReference>
<dbReference type="InterPro" id="IPR050334">
    <property type="entry name" value="Molybdenum_import_ModC"/>
</dbReference>
<dbReference type="PROSITE" id="PS50893">
    <property type="entry name" value="ABC_TRANSPORTER_2"/>
    <property type="match status" value="1"/>
</dbReference>
<dbReference type="EMBL" id="QGKM01000046">
    <property type="protein sequence ID" value="PWQ95390.1"/>
    <property type="molecule type" value="Genomic_DNA"/>
</dbReference>
<dbReference type="InterPro" id="IPR003593">
    <property type="entry name" value="AAA+_ATPase"/>
</dbReference>
<name>A0A317CGF0_9GAMM</name>
<dbReference type="NCBIfam" id="TIGR02142">
    <property type="entry name" value="modC_ABC"/>
    <property type="match status" value="1"/>
</dbReference>
<evidence type="ECO:0000313" key="5">
    <source>
        <dbReference type="Proteomes" id="UP000245539"/>
    </source>
</evidence>
<feature type="domain" description="ABC transporter" evidence="3">
    <location>
        <begin position="11"/>
        <end position="243"/>
    </location>
</feature>
<dbReference type="PROSITE" id="PS00211">
    <property type="entry name" value="ABC_TRANSPORTER_1"/>
    <property type="match status" value="1"/>
</dbReference>
<evidence type="ECO:0000256" key="1">
    <source>
        <dbReference type="ARBA" id="ARBA00022741"/>
    </source>
</evidence>
<gene>
    <name evidence="4" type="primary">modC</name>
    <name evidence="4" type="ORF">DKW60_15020</name>
</gene>
<dbReference type="InterPro" id="IPR011868">
    <property type="entry name" value="ModC_ABC_ATP-bd"/>
</dbReference>
<dbReference type="Gene3D" id="3.40.50.300">
    <property type="entry name" value="P-loop containing nucleotide triphosphate hydrolases"/>
    <property type="match status" value="1"/>
</dbReference>
<evidence type="ECO:0000313" key="4">
    <source>
        <dbReference type="EMBL" id="PWQ95390.1"/>
    </source>
</evidence>
<dbReference type="PANTHER" id="PTHR43514:SF10">
    <property type="entry name" value="MOLYBDENUM IMPORT ATP-BINDING PROTEIN MODC 2"/>
    <property type="match status" value="1"/>
</dbReference>
<evidence type="ECO:0000259" key="3">
    <source>
        <dbReference type="PROSITE" id="PS50893"/>
    </source>
</evidence>
<dbReference type="GO" id="GO:0005524">
    <property type="term" value="F:ATP binding"/>
    <property type="evidence" value="ECO:0007669"/>
    <property type="project" value="UniProtKB-KW"/>
</dbReference>
<dbReference type="SUPFAM" id="SSF52540">
    <property type="entry name" value="P-loop containing nucleoside triphosphate hydrolases"/>
    <property type="match status" value="1"/>
</dbReference>
<reference evidence="4 5" key="1">
    <citation type="submission" date="2018-05" db="EMBL/GenBank/DDBJ databases">
        <title>Leucothrix arctica sp. nov., isolated from Arctic seawater.</title>
        <authorList>
            <person name="Choi A."/>
            <person name="Baek K."/>
        </authorList>
    </citation>
    <scope>NUCLEOTIDE SEQUENCE [LARGE SCALE GENOMIC DNA]</scope>
    <source>
        <strain evidence="4 5">JCM 18388</strain>
    </source>
</reference>
<protein>
    <submittedName>
        <fullName evidence="4">Molybdenum ABC transporter ATP-binding protein</fullName>
    </submittedName>
</protein>
<dbReference type="GO" id="GO:0016887">
    <property type="term" value="F:ATP hydrolysis activity"/>
    <property type="evidence" value="ECO:0007669"/>
    <property type="project" value="InterPro"/>
</dbReference>
<sequence length="244" mass="27431">MSERAEATASTEKDSIKFHFQLQRDEFSLDVDGSFSGRGVTAIFGHSGCGKSTLLRCIAGLEKPQIAFFQVDQSVWEDSSQSTRLPTHQRPIGYVFQEASLFPHLSALKNLQYGQKRCGQSQNNDQLEQVIDLLGIENLLHRKPDRLSGGERQRVSIARALAVCPQLLLMDEPLSALDMKRKREILPFLERLHQELAIPVLYVTHSPAEVRRLADNLVVMDSGKIIASGKLTETEQYLDDSHLF</sequence>
<dbReference type="InterPro" id="IPR003439">
    <property type="entry name" value="ABC_transporter-like_ATP-bd"/>
</dbReference>
<dbReference type="SMART" id="SM00382">
    <property type="entry name" value="AAA"/>
    <property type="match status" value="1"/>
</dbReference>
<dbReference type="RefSeq" id="WP_109838480.1">
    <property type="nucleotide sequence ID" value="NZ_QGKM01000046.1"/>
</dbReference>
<keyword evidence="1" id="KW-0547">Nucleotide-binding</keyword>
<accession>A0A317CGF0</accession>
<dbReference type="AlphaFoldDB" id="A0A317CGF0"/>
<organism evidence="4 5">
    <name type="scientific">Leucothrix pacifica</name>
    <dbReference type="NCBI Taxonomy" id="1247513"/>
    <lineage>
        <taxon>Bacteria</taxon>
        <taxon>Pseudomonadati</taxon>
        <taxon>Pseudomonadota</taxon>
        <taxon>Gammaproteobacteria</taxon>
        <taxon>Thiotrichales</taxon>
        <taxon>Thiotrichaceae</taxon>
        <taxon>Leucothrix</taxon>
    </lineage>
</organism>
<dbReference type="PANTHER" id="PTHR43514">
    <property type="entry name" value="ABC TRANSPORTER I FAMILY MEMBER 10"/>
    <property type="match status" value="1"/>
</dbReference>
<dbReference type="Proteomes" id="UP000245539">
    <property type="component" value="Unassembled WGS sequence"/>
</dbReference>
<keyword evidence="5" id="KW-1185">Reference proteome</keyword>
<dbReference type="OrthoDB" id="9802264at2"/>
<comment type="caution">
    <text evidence="4">The sequence shown here is derived from an EMBL/GenBank/DDBJ whole genome shotgun (WGS) entry which is preliminary data.</text>
</comment>
<dbReference type="GO" id="GO:0016020">
    <property type="term" value="C:membrane"/>
    <property type="evidence" value="ECO:0007669"/>
    <property type="project" value="InterPro"/>
</dbReference>
<proteinExistence type="predicted"/>